<reference evidence="1" key="1">
    <citation type="submission" date="2022-08" db="EMBL/GenBank/DDBJ databases">
        <authorList>
            <person name="Gutierrez-Valencia J."/>
        </authorList>
    </citation>
    <scope>NUCLEOTIDE SEQUENCE</scope>
</reference>
<dbReference type="AlphaFoldDB" id="A0AAV0IS78"/>
<keyword evidence="2" id="KW-1185">Reference proteome</keyword>
<dbReference type="Proteomes" id="UP001154282">
    <property type="component" value="Unassembled WGS sequence"/>
</dbReference>
<protein>
    <submittedName>
        <fullName evidence="1">Uncharacterized protein</fullName>
    </submittedName>
</protein>
<proteinExistence type="predicted"/>
<organism evidence="1 2">
    <name type="scientific">Linum tenue</name>
    <dbReference type="NCBI Taxonomy" id="586396"/>
    <lineage>
        <taxon>Eukaryota</taxon>
        <taxon>Viridiplantae</taxon>
        <taxon>Streptophyta</taxon>
        <taxon>Embryophyta</taxon>
        <taxon>Tracheophyta</taxon>
        <taxon>Spermatophyta</taxon>
        <taxon>Magnoliopsida</taxon>
        <taxon>eudicotyledons</taxon>
        <taxon>Gunneridae</taxon>
        <taxon>Pentapetalae</taxon>
        <taxon>rosids</taxon>
        <taxon>fabids</taxon>
        <taxon>Malpighiales</taxon>
        <taxon>Linaceae</taxon>
        <taxon>Linum</taxon>
    </lineage>
</organism>
<name>A0AAV0IS78_9ROSI</name>
<gene>
    <name evidence="1" type="ORF">LITE_LOCUS10775</name>
</gene>
<sequence>MIHSTMCAPNAPAKYKLKRINFTKTNVKQQTEKSEAVFVLLDHESKNTGSTFYKENEPSDMPSHLLKLEVLILTST</sequence>
<evidence type="ECO:0000313" key="2">
    <source>
        <dbReference type="Proteomes" id="UP001154282"/>
    </source>
</evidence>
<dbReference type="EMBL" id="CAMGYJ010000004">
    <property type="protein sequence ID" value="CAI0400487.1"/>
    <property type="molecule type" value="Genomic_DNA"/>
</dbReference>
<evidence type="ECO:0000313" key="1">
    <source>
        <dbReference type="EMBL" id="CAI0400487.1"/>
    </source>
</evidence>
<accession>A0AAV0IS78</accession>
<comment type="caution">
    <text evidence="1">The sequence shown here is derived from an EMBL/GenBank/DDBJ whole genome shotgun (WGS) entry which is preliminary data.</text>
</comment>